<evidence type="ECO:0000313" key="3">
    <source>
        <dbReference type="EMBL" id="KAG8172677.1"/>
    </source>
</evidence>
<feature type="compositionally biased region" description="Polar residues" evidence="1">
    <location>
        <begin position="1"/>
        <end position="11"/>
    </location>
</feature>
<organism evidence="3 4">
    <name type="scientific">Oedothorax gibbosus</name>
    <dbReference type="NCBI Taxonomy" id="931172"/>
    <lineage>
        <taxon>Eukaryota</taxon>
        <taxon>Metazoa</taxon>
        <taxon>Ecdysozoa</taxon>
        <taxon>Arthropoda</taxon>
        <taxon>Chelicerata</taxon>
        <taxon>Arachnida</taxon>
        <taxon>Araneae</taxon>
        <taxon>Araneomorphae</taxon>
        <taxon>Entelegynae</taxon>
        <taxon>Araneoidea</taxon>
        <taxon>Linyphiidae</taxon>
        <taxon>Erigoninae</taxon>
        <taxon>Oedothorax</taxon>
    </lineage>
</organism>
<keyword evidence="4" id="KW-1185">Reference proteome</keyword>
<feature type="compositionally biased region" description="Acidic residues" evidence="1">
    <location>
        <begin position="43"/>
        <end position="55"/>
    </location>
</feature>
<feature type="domain" description="Reverse transcriptase Ty1/copia-type" evidence="2">
    <location>
        <begin position="125"/>
        <end position="202"/>
    </location>
</feature>
<evidence type="ECO:0000313" key="4">
    <source>
        <dbReference type="Proteomes" id="UP000827092"/>
    </source>
</evidence>
<protein>
    <recommendedName>
        <fullName evidence="2">Reverse transcriptase Ty1/copia-type domain-containing protein</fullName>
    </recommendedName>
</protein>
<dbReference type="AlphaFoldDB" id="A0AAV6TL34"/>
<comment type="caution">
    <text evidence="3">The sequence shown here is derived from an EMBL/GenBank/DDBJ whole genome shotgun (WGS) entry which is preliminary data.</text>
</comment>
<proteinExistence type="predicted"/>
<sequence length="202" mass="22904">MSDASHNNTEGTVADTPHDDNFEDGAPLSDNNLEDADQHSDDNLEDGSSSEDDNVDVGSPPDTDDSRRPRRDVKLPAKLHDYHLYQAFTVNLVPESFEDFEKLSSKEQVPWGKAMNQEMESLKKNKVWELVDLPNVENALSCKWVLRIKRDNIYKARLVVRGYEQKFGVDYFETFAPVVGTSSLRLVLAIALQKEMKIFALD</sequence>
<dbReference type="Proteomes" id="UP000827092">
    <property type="component" value="Unassembled WGS sequence"/>
</dbReference>
<accession>A0AAV6TL34</accession>
<evidence type="ECO:0000259" key="2">
    <source>
        <dbReference type="Pfam" id="PF07727"/>
    </source>
</evidence>
<dbReference type="InterPro" id="IPR013103">
    <property type="entry name" value="RVT_2"/>
</dbReference>
<reference evidence="3 4" key="1">
    <citation type="journal article" date="2022" name="Nat. Ecol. Evol.">
        <title>A masculinizing supergene underlies an exaggerated male reproductive morph in a spider.</title>
        <authorList>
            <person name="Hendrickx F."/>
            <person name="De Corte Z."/>
            <person name="Sonet G."/>
            <person name="Van Belleghem S.M."/>
            <person name="Kostlbacher S."/>
            <person name="Vangestel C."/>
        </authorList>
    </citation>
    <scope>NUCLEOTIDE SEQUENCE [LARGE SCALE GENOMIC DNA]</scope>
    <source>
        <strain evidence="3">W744_W776</strain>
    </source>
</reference>
<dbReference type="Pfam" id="PF07727">
    <property type="entry name" value="RVT_2"/>
    <property type="match status" value="1"/>
</dbReference>
<gene>
    <name evidence="3" type="ORF">JTE90_002519</name>
</gene>
<name>A0AAV6TL34_9ARAC</name>
<feature type="region of interest" description="Disordered" evidence="1">
    <location>
        <begin position="1"/>
        <end position="71"/>
    </location>
</feature>
<dbReference type="EMBL" id="JAFNEN010002470">
    <property type="protein sequence ID" value="KAG8172677.1"/>
    <property type="molecule type" value="Genomic_DNA"/>
</dbReference>
<evidence type="ECO:0000256" key="1">
    <source>
        <dbReference type="SAM" id="MobiDB-lite"/>
    </source>
</evidence>
<feature type="non-terminal residue" evidence="3">
    <location>
        <position position="202"/>
    </location>
</feature>